<feature type="compositionally biased region" description="Basic and acidic residues" evidence="1">
    <location>
        <begin position="168"/>
        <end position="186"/>
    </location>
</feature>
<dbReference type="OrthoDB" id="3445164at2759"/>
<dbReference type="SUPFAM" id="SSF81383">
    <property type="entry name" value="F-box domain"/>
    <property type="match status" value="1"/>
</dbReference>
<dbReference type="AlphaFoldDB" id="A0A0M8MVP9"/>
<sequence length="283" mass="31594">MRELHMKSGLMRAPRRGWSLTEHQGHQEVAQRFHAAAMPQSDLQTTIPEHAILKVSAIARPQAPQPLRRPKIPPPRRSHSATDKEPEHADPSQPTGRLTLLDLPSELHYTILDFLDPIDGVCFGLAHSRLYSIHRRKNGIVPLSSRYNGPNDREWAWRGARSPVRAGPEAEAKSETAKTYSKKDDAAAPAPTMEAGEGAVRPRDLEDLRVRGQIYCRKCGTSRCELHRHLKGWFGEGREYCEVKQMYGAPAGPQAKSYCYMPSPKNPHRCGRHGAKRGGVAGK</sequence>
<proteinExistence type="predicted"/>
<reference evidence="2 3" key="1">
    <citation type="submission" date="2015-07" db="EMBL/GenBank/DDBJ databases">
        <title>The genome of the fungus Escovopsis weberi, a specialized disease agent of ant agriculture.</title>
        <authorList>
            <person name="de Man T.J."/>
            <person name="Stajich J.E."/>
            <person name="Kubicek C.P."/>
            <person name="Chenthamara K."/>
            <person name="Atanasova L."/>
            <person name="Druzhinina I.S."/>
            <person name="Birnbaum S."/>
            <person name="Barribeau S.M."/>
            <person name="Teiling C."/>
            <person name="Suen G."/>
            <person name="Currie C."/>
            <person name="Gerardo N.M."/>
        </authorList>
    </citation>
    <scope>NUCLEOTIDE SEQUENCE [LARGE SCALE GENOMIC DNA]</scope>
</reference>
<dbReference type="Proteomes" id="UP000053831">
    <property type="component" value="Unassembled WGS sequence"/>
</dbReference>
<dbReference type="STRING" id="150374.A0A0M8MVP9"/>
<dbReference type="InterPro" id="IPR036047">
    <property type="entry name" value="F-box-like_dom_sf"/>
</dbReference>
<gene>
    <name evidence="2" type="ORF">ESCO_006231</name>
</gene>
<protein>
    <recommendedName>
        <fullName evidence="4">F-box domain-containing protein</fullName>
    </recommendedName>
</protein>
<feature type="region of interest" description="Disordered" evidence="1">
    <location>
        <begin position="164"/>
        <end position="200"/>
    </location>
</feature>
<evidence type="ECO:0000256" key="1">
    <source>
        <dbReference type="SAM" id="MobiDB-lite"/>
    </source>
</evidence>
<feature type="compositionally biased region" description="Basic and acidic residues" evidence="1">
    <location>
        <begin position="80"/>
        <end position="90"/>
    </location>
</feature>
<accession>A0A0M8MVP9</accession>
<organism evidence="2 3">
    <name type="scientific">Escovopsis weberi</name>
    <dbReference type="NCBI Taxonomy" id="150374"/>
    <lineage>
        <taxon>Eukaryota</taxon>
        <taxon>Fungi</taxon>
        <taxon>Dikarya</taxon>
        <taxon>Ascomycota</taxon>
        <taxon>Pezizomycotina</taxon>
        <taxon>Sordariomycetes</taxon>
        <taxon>Hypocreomycetidae</taxon>
        <taxon>Hypocreales</taxon>
        <taxon>Hypocreaceae</taxon>
        <taxon>Escovopsis</taxon>
    </lineage>
</organism>
<evidence type="ECO:0008006" key="4">
    <source>
        <dbReference type="Google" id="ProtNLM"/>
    </source>
</evidence>
<feature type="compositionally biased region" description="Basic residues" evidence="1">
    <location>
        <begin position="68"/>
        <end position="79"/>
    </location>
</feature>
<comment type="caution">
    <text evidence="2">The sequence shown here is derived from an EMBL/GenBank/DDBJ whole genome shotgun (WGS) entry which is preliminary data.</text>
</comment>
<evidence type="ECO:0000313" key="2">
    <source>
        <dbReference type="EMBL" id="KOS20336.1"/>
    </source>
</evidence>
<feature type="region of interest" description="Disordered" evidence="1">
    <location>
        <begin position="58"/>
        <end position="98"/>
    </location>
</feature>
<keyword evidence="3" id="KW-1185">Reference proteome</keyword>
<name>A0A0M8MVP9_ESCWE</name>
<dbReference type="EMBL" id="LGSR01000018">
    <property type="protein sequence ID" value="KOS20336.1"/>
    <property type="molecule type" value="Genomic_DNA"/>
</dbReference>
<evidence type="ECO:0000313" key="3">
    <source>
        <dbReference type="Proteomes" id="UP000053831"/>
    </source>
</evidence>